<feature type="region of interest" description="Disordered" evidence="2">
    <location>
        <begin position="45"/>
        <end position="85"/>
    </location>
</feature>
<dbReference type="InterPro" id="IPR007111">
    <property type="entry name" value="NACHT_NTPase"/>
</dbReference>
<proteinExistence type="predicted"/>
<protein>
    <recommendedName>
        <fullName evidence="3">NACHT domain-containing protein</fullName>
    </recommendedName>
</protein>
<dbReference type="PANTHER" id="PTHR10039">
    <property type="entry name" value="AMELOGENIN"/>
    <property type="match status" value="1"/>
</dbReference>
<dbReference type="InParanoid" id="A0A0H2R7K1"/>
<dbReference type="Gene3D" id="3.40.50.300">
    <property type="entry name" value="P-loop containing nucleotide triphosphate hydrolases"/>
    <property type="match status" value="1"/>
</dbReference>
<evidence type="ECO:0000313" key="5">
    <source>
        <dbReference type="Proteomes" id="UP000053477"/>
    </source>
</evidence>
<keyword evidence="1" id="KW-0677">Repeat</keyword>
<dbReference type="STRING" id="27342.A0A0H2R7K1"/>
<keyword evidence="5" id="KW-1185">Reference proteome</keyword>
<evidence type="ECO:0000256" key="1">
    <source>
        <dbReference type="ARBA" id="ARBA00022737"/>
    </source>
</evidence>
<evidence type="ECO:0000259" key="3">
    <source>
        <dbReference type="PROSITE" id="PS50837"/>
    </source>
</evidence>
<sequence>MTERGTGRHTAPTCILPSTTTASSHQQEIFGICLMKSSIRKLRRRFHRRDTNKDGTSTKTGDAATGVVKPKKGQENNAGDDGLNHQGESVVAAITFEASTPSEYEIRSHVQEKPATVSWSQYYSEHRDEILEGFKTFFSIGDTIAGAIPFPGSDIIFGALASFVERVQIIGENSEMKEKLRSRISDLKFTADPNFWPQESLLALQSFESQITEQLHPYLKRLDQRGHFTKFFLANVDKARFEELDACVTKAIQRLSMVLIAGNTTTLGRITTTTARIEDGVNAVETKVDAQALQNIVDKLPKLATYDSQRPRPIDVCYGETCNAILEEIKAWAEEDGQPQMMWISGLAGTGKSTIAKTIATWAAEKGILGGSYFFSRDMMELRKSSHVIPSIAYHLSVHDDSLAKYISMSLVERNGHVLNQEITEQFKRLIEEPLRLVYAPRKRTLLVIDGIDECDNPKDVETIIHRLSSLFSSPDVSNAHIHILLVSRPERHIRDALHAHDQLVLRYSVEDFVETSDIEEYLWGGLSSFGRSDWPSDDDFFTLVDSCGKLFIYASTVLGFIGDGRALRTPEESLQIILNIKSDGALDDMPYKQLDDLYSRILLEAVGNNAKAESKRMVRFRKILGTIVLLRDPLGVSSLSKLIEEKEQQIWNTLNHLSSILIVPPEEDSKTPVRFFHPSLLDHLIDVTRCNERFFIDVPHLEAHLFQRCVDIIVSKGLLGTVDEDFIPVMRYVCGYWGYHLEKVHDETAQAVAKLDEFVRHHLLKWFRFARVLLQSCGPLFQCMEVTRNWALASDCNSELLETLDNMLRSFRVLDDGLPDYYEATYDATRSKCGDEETQRDTCYPGTRVAVLDEIKEWVTSECTGPMIFWVHGSALTGKSAVAMSIAEWADEKGILCGGFFCCDVFETSGLTFIVGTISHDLASFDIAMRGHVVEALERNKDLRSSEDLELQFNALIAKPLLSLKQAANRQVPILLIVDGLEWCEGATELLSLLTLFFTHLSGPDTSHIRILITSRPTPNICNAFEKYKGLHKSVNLDEVSAVVVRQDIETYLYDGLAQIHETLSLPNPPDWPDRTGLDSLVINSRNSFLYAKYALKFIGDSKVRNPADQLRNWLAKQCNGKSFEDMYPRWIVELGAPPVRLLVIAMCVSQEPVPLASLAELLQMDANILRTTLPHLYPFVVSDTDDGLRASHPSLRDFYMNSELLAEQHAAELCCHCLRIMNEGLTIVFEDPNRTNQKEDERDTMFRPALRYACRYWATILSKATDRWQNGDLSLHFDTFIRNHLLSWFYAMALNLLQLASESASMMGTAYAWSKDNNLHPGYDDAKVLTEEAWHFAEDNQQAFAESPLQVYRAVLDLPEDSKLRRTYKAEAEERLRAFEVANCAGAPDGDIPSQC</sequence>
<gene>
    <name evidence="4" type="ORF">SCHPADRAFT_631847</name>
</gene>
<dbReference type="InterPro" id="IPR027417">
    <property type="entry name" value="P-loop_NTPase"/>
</dbReference>
<evidence type="ECO:0000256" key="2">
    <source>
        <dbReference type="SAM" id="MobiDB-lite"/>
    </source>
</evidence>
<feature type="domain" description="NACHT" evidence="3">
    <location>
        <begin position="340"/>
        <end position="490"/>
    </location>
</feature>
<dbReference type="PANTHER" id="PTHR10039:SF17">
    <property type="entry name" value="FUNGAL STAND N-TERMINAL GOODBYE DOMAIN-CONTAINING PROTEIN-RELATED"/>
    <property type="match status" value="1"/>
</dbReference>
<dbReference type="InterPro" id="IPR056884">
    <property type="entry name" value="NPHP3-like_N"/>
</dbReference>
<dbReference type="EMBL" id="KQ086119">
    <property type="protein sequence ID" value="KLO07805.1"/>
    <property type="molecule type" value="Genomic_DNA"/>
</dbReference>
<dbReference type="OrthoDB" id="538223at2759"/>
<name>A0A0H2R7K1_9AGAM</name>
<dbReference type="Pfam" id="PF24883">
    <property type="entry name" value="NPHP3_N"/>
    <property type="match status" value="2"/>
</dbReference>
<reference evidence="4 5" key="1">
    <citation type="submission" date="2015-04" db="EMBL/GenBank/DDBJ databases">
        <title>Complete genome sequence of Schizopora paradoxa KUC8140, a cosmopolitan wood degrader in East Asia.</title>
        <authorList>
            <consortium name="DOE Joint Genome Institute"/>
            <person name="Min B."/>
            <person name="Park H."/>
            <person name="Jang Y."/>
            <person name="Kim J.-J."/>
            <person name="Kim K.H."/>
            <person name="Pangilinan J."/>
            <person name="Lipzen A."/>
            <person name="Riley R."/>
            <person name="Grigoriev I.V."/>
            <person name="Spatafora J.W."/>
            <person name="Choi I.-G."/>
        </authorList>
    </citation>
    <scope>NUCLEOTIDE SEQUENCE [LARGE SCALE GENOMIC DNA]</scope>
    <source>
        <strain evidence="4 5">KUC8140</strain>
    </source>
</reference>
<accession>A0A0H2R7K1</accession>
<dbReference type="Proteomes" id="UP000053477">
    <property type="component" value="Unassembled WGS sequence"/>
</dbReference>
<organism evidence="4 5">
    <name type="scientific">Schizopora paradoxa</name>
    <dbReference type="NCBI Taxonomy" id="27342"/>
    <lineage>
        <taxon>Eukaryota</taxon>
        <taxon>Fungi</taxon>
        <taxon>Dikarya</taxon>
        <taxon>Basidiomycota</taxon>
        <taxon>Agaricomycotina</taxon>
        <taxon>Agaricomycetes</taxon>
        <taxon>Hymenochaetales</taxon>
        <taxon>Schizoporaceae</taxon>
        <taxon>Schizopora</taxon>
    </lineage>
</organism>
<evidence type="ECO:0000313" key="4">
    <source>
        <dbReference type="EMBL" id="KLO07805.1"/>
    </source>
</evidence>
<dbReference type="PROSITE" id="PS50837">
    <property type="entry name" value="NACHT"/>
    <property type="match status" value="1"/>
</dbReference>
<dbReference type="SUPFAM" id="SSF52540">
    <property type="entry name" value="P-loop containing nucleoside triphosphate hydrolases"/>
    <property type="match status" value="2"/>
</dbReference>